<organism evidence="1 2">
    <name type="scientific">Nocardioides soli</name>
    <dbReference type="NCBI Taxonomy" id="1036020"/>
    <lineage>
        <taxon>Bacteria</taxon>
        <taxon>Bacillati</taxon>
        <taxon>Actinomycetota</taxon>
        <taxon>Actinomycetes</taxon>
        <taxon>Propionibacteriales</taxon>
        <taxon>Nocardioidaceae</taxon>
        <taxon>Nocardioides</taxon>
    </lineage>
</organism>
<sequence>MTRDGLRQEVADIAFDPVDRAEAAQVLADLDDGQWATRPASLDAVLGGLHIQLVPGTGPRNAGACAGCDGWSVEYPATLSGEYQAALAFLSHLAAVPECGLLAGLRGVPDQVDDPWLGDTQG</sequence>
<dbReference type="AlphaFoldDB" id="A0A7W4Z122"/>
<protein>
    <submittedName>
        <fullName evidence="1">Uncharacterized protein</fullName>
    </submittedName>
</protein>
<dbReference type="RefSeq" id="WP_183592457.1">
    <property type="nucleotide sequence ID" value="NZ_JACHWR010000002.1"/>
</dbReference>
<evidence type="ECO:0000313" key="1">
    <source>
        <dbReference type="EMBL" id="MBB3042497.1"/>
    </source>
</evidence>
<accession>A0A7W4Z122</accession>
<keyword evidence="2" id="KW-1185">Reference proteome</keyword>
<dbReference type="EMBL" id="JACHWR010000002">
    <property type="protein sequence ID" value="MBB3042497.1"/>
    <property type="molecule type" value="Genomic_DNA"/>
</dbReference>
<dbReference type="Proteomes" id="UP000589626">
    <property type="component" value="Unassembled WGS sequence"/>
</dbReference>
<gene>
    <name evidence="1" type="ORF">FHU40_002315</name>
</gene>
<name>A0A7W4Z122_9ACTN</name>
<proteinExistence type="predicted"/>
<comment type="caution">
    <text evidence="1">The sequence shown here is derived from an EMBL/GenBank/DDBJ whole genome shotgun (WGS) entry which is preliminary data.</text>
</comment>
<evidence type="ECO:0000313" key="2">
    <source>
        <dbReference type="Proteomes" id="UP000589626"/>
    </source>
</evidence>
<reference evidence="1 2" key="1">
    <citation type="submission" date="2020-08" db="EMBL/GenBank/DDBJ databases">
        <title>Sequencing the genomes of 1000 actinobacteria strains.</title>
        <authorList>
            <person name="Klenk H.-P."/>
        </authorList>
    </citation>
    <scope>NUCLEOTIDE SEQUENCE [LARGE SCALE GENOMIC DNA]</scope>
    <source>
        <strain evidence="1 2">DSM 105498</strain>
    </source>
</reference>